<dbReference type="EMBL" id="JBHSXQ010000001">
    <property type="protein sequence ID" value="MFC6904049.1"/>
    <property type="molecule type" value="Genomic_DNA"/>
</dbReference>
<keyword evidence="1" id="KW-0812">Transmembrane</keyword>
<name>A0ABD5V592_9EURY</name>
<proteinExistence type="predicted"/>
<gene>
    <name evidence="2" type="ORF">ACFQGH_02415</name>
</gene>
<feature type="transmembrane region" description="Helical" evidence="1">
    <location>
        <begin position="17"/>
        <end position="36"/>
    </location>
</feature>
<evidence type="ECO:0000256" key="1">
    <source>
        <dbReference type="SAM" id="Phobius"/>
    </source>
</evidence>
<accession>A0ABD5V592</accession>
<feature type="transmembrane region" description="Helical" evidence="1">
    <location>
        <begin position="48"/>
        <end position="67"/>
    </location>
</feature>
<keyword evidence="1" id="KW-1133">Transmembrane helix</keyword>
<dbReference type="AlphaFoldDB" id="A0ABD5V592"/>
<dbReference type="Proteomes" id="UP001596312">
    <property type="component" value="Unassembled WGS sequence"/>
</dbReference>
<keyword evidence="3" id="KW-1185">Reference proteome</keyword>
<dbReference type="RefSeq" id="WP_340602553.1">
    <property type="nucleotide sequence ID" value="NZ_JBBMXV010000001.1"/>
</dbReference>
<keyword evidence="1" id="KW-0472">Membrane</keyword>
<sequence>MAEDSVPSETRPGTVGALVRAGVAAFALAIGVVWIARLAAVGSSVGGGLLFELLPPLVLLYFGAIYLRKQYHTLSRTG</sequence>
<evidence type="ECO:0000313" key="2">
    <source>
        <dbReference type="EMBL" id="MFC6904049.1"/>
    </source>
</evidence>
<evidence type="ECO:0000313" key="3">
    <source>
        <dbReference type="Proteomes" id="UP001596312"/>
    </source>
</evidence>
<organism evidence="2 3">
    <name type="scientific">Halalkalicoccus tibetensis</name>
    <dbReference type="NCBI Taxonomy" id="175632"/>
    <lineage>
        <taxon>Archaea</taxon>
        <taxon>Methanobacteriati</taxon>
        <taxon>Methanobacteriota</taxon>
        <taxon>Stenosarchaea group</taxon>
        <taxon>Halobacteria</taxon>
        <taxon>Halobacteriales</taxon>
        <taxon>Halococcaceae</taxon>
        <taxon>Halalkalicoccus</taxon>
    </lineage>
</organism>
<reference evidence="2 3" key="1">
    <citation type="journal article" date="2019" name="Int. J. Syst. Evol. Microbiol.">
        <title>The Global Catalogue of Microorganisms (GCM) 10K type strain sequencing project: providing services to taxonomists for standard genome sequencing and annotation.</title>
        <authorList>
            <consortium name="The Broad Institute Genomics Platform"/>
            <consortium name="The Broad Institute Genome Sequencing Center for Infectious Disease"/>
            <person name="Wu L."/>
            <person name="Ma J."/>
        </authorList>
    </citation>
    <scope>NUCLEOTIDE SEQUENCE [LARGE SCALE GENOMIC DNA]</scope>
    <source>
        <strain evidence="2 3">CGMCC 1.3240</strain>
    </source>
</reference>
<comment type="caution">
    <text evidence="2">The sequence shown here is derived from an EMBL/GenBank/DDBJ whole genome shotgun (WGS) entry which is preliminary data.</text>
</comment>
<protein>
    <submittedName>
        <fullName evidence="2">Uncharacterized protein</fullName>
    </submittedName>
</protein>